<protein>
    <recommendedName>
        <fullName evidence="4">Prepilin-type N-terminal cleavage/methylation domain-containing protein</fullName>
    </recommendedName>
</protein>
<dbReference type="AlphaFoldDB" id="A0A354YVN5"/>
<dbReference type="PROSITE" id="PS00409">
    <property type="entry name" value="PROKAR_NTER_METHYL"/>
    <property type="match status" value="1"/>
</dbReference>
<name>A0A354YVN5_9FIRM</name>
<proteinExistence type="predicted"/>
<dbReference type="EMBL" id="DNZF01000126">
    <property type="protein sequence ID" value="HBK53428.1"/>
    <property type="molecule type" value="Genomic_DNA"/>
</dbReference>
<accession>A0A354YVN5</accession>
<reference evidence="2 3" key="1">
    <citation type="journal article" date="2018" name="Nat. Biotechnol.">
        <title>A standardized bacterial taxonomy based on genome phylogeny substantially revises the tree of life.</title>
        <authorList>
            <person name="Parks D.H."/>
            <person name="Chuvochina M."/>
            <person name="Waite D.W."/>
            <person name="Rinke C."/>
            <person name="Skarshewski A."/>
            <person name="Chaumeil P.A."/>
            <person name="Hugenholtz P."/>
        </authorList>
    </citation>
    <scope>NUCLEOTIDE SEQUENCE [LARGE SCALE GENOMIC DNA]</scope>
    <source>
        <strain evidence="2">UBA10948</strain>
    </source>
</reference>
<keyword evidence="1" id="KW-0472">Membrane</keyword>
<comment type="caution">
    <text evidence="2">The sequence shown here is derived from an EMBL/GenBank/DDBJ whole genome shotgun (WGS) entry which is preliminary data.</text>
</comment>
<evidence type="ECO:0000256" key="1">
    <source>
        <dbReference type="SAM" id="Phobius"/>
    </source>
</evidence>
<keyword evidence="1" id="KW-1133">Transmembrane helix</keyword>
<evidence type="ECO:0008006" key="4">
    <source>
        <dbReference type="Google" id="ProtNLM"/>
    </source>
</evidence>
<dbReference type="NCBIfam" id="TIGR02532">
    <property type="entry name" value="IV_pilin_GFxxxE"/>
    <property type="match status" value="1"/>
</dbReference>
<organism evidence="2 3">
    <name type="scientific">Syntrophomonas wolfei</name>
    <dbReference type="NCBI Taxonomy" id="863"/>
    <lineage>
        <taxon>Bacteria</taxon>
        <taxon>Bacillati</taxon>
        <taxon>Bacillota</taxon>
        <taxon>Clostridia</taxon>
        <taxon>Eubacteriales</taxon>
        <taxon>Syntrophomonadaceae</taxon>
        <taxon>Syntrophomonas</taxon>
    </lineage>
</organism>
<dbReference type="InterPro" id="IPR012902">
    <property type="entry name" value="N_methyl_site"/>
</dbReference>
<evidence type="ECO:0000313" key="2">
    <source>
        <dbReference type="EMBL" id="HBK53428.1"/>
    </source>
</evidence>
<dbReference type="Pfam" id="PF07963">
    <property type="entry name" value="N_methyl"/>
    <property type="match status" value="1"/>
</dbReference>
<dbReference type="Proteomes" id="UP000263273">
    <property type="component" value="Unassembled WGS sequence"/>
</dbReference>
<gene>
    <name evidence="2" type="ORF">DDZ44_05795</name>
</gene>
<evidence type="ECO:0000313" key="3">
    <source>
        <dbReference type="Proteomes" id="UP000263273"/>
    </source>
</evidence>
<dbReference type="STRING" id="378794.GCA_001570625_02394"/>
<feature type="transmembrane region" description="Helical" evidence="1">
    <location>
        <begin position="21"/>
        <end position="49"/>
    </location>
</feature>
<keyword evidence="1" id="KW-0812">Transmembrane</keyword>
<sequence>MPADNDEKRRERVVNRYSSQGFTLLEVLLALSLVSLVGSGLFLLNWLMFTGSERQSAACEAHHYARTAMQWITRDILSSCPPQGGSSLNSDQLILHLPVEGKPAEEIHYFLHSNNLRRNNLALVQNINYLNFQSSSDSDLITITVESSVNNEIYRLSIAVCSRISTIPE</sequence>